<gene>
    <name evidence="2" type="ORF">HH212_21805</name>
</gene>
<name>A0A7Z2W0P4_9BURK</name>
<reference evidence="2 3" key="1">
    <citation type="submission" date="2020-04" db="EMBL/GenBank/DDBJ databases">
        <title>Genome sequencing of novel species.</title>
        <authorList>
            <person name="Heo J."/>
            <person name="Kim S.-J."/>
            <person name="Kim J.-S."/>
            <person name="Hong S.-B."/>
            <person name="Kwon S.-W."/>
        </authorList>
    </citation>
    <scope>NUCLEOTIDE SEQUENCE [LARGE SCALE GENOMIC DNA]</scope>
    <source>
        <strain evidence="2 3">GN2-R2</strain>
    </source>
</reference>
<sequence length="54" mass="5931">MSNQHAATLGRAPMTQSARSAGTARPSFLHRVFQSWLLAYGNRVDADGNIMCEH</sequence>
<dbReference type="AlphaFoldDB" id="A0A7Z2W0P4"/>
<keyword evidence="3" id="KW-1185">Reference proteome</keyword>
<feature type="region of interest" description="Disordered" evidence="1">
    <location>
        <begin position="1"/>
        <end position="21"/>
    </location>
</feature>
<accession>A0A7Z2W0P4</accession>
<proteinExistence type="predicted"/>
<evidence type="ECO:0000313" key="2">
    <source>
        <dbReference type="EMBL" id="QJE02332.1"/>
    </source>
</evidence>
<protein>
    <submittedName>
        <fullName evidence="2">Uncharacterized protein</fullName>
    </submittedName>
</protein>
<organism evidence="2 3">
    <name type="scientific">Massilia forsythiae</name>
    <dbReference type="NCBI Taxonomy" id="2728020"/>
    <lineage>
        <taxon>Bacteria</taxon>
        <taxon>Pseudomonadati</taxon>
        <taxon>Pseudomonadota</taxon>
        <taxon>Betaproteobacteria</taxon>
        <taxon>Burkholderiales</taxon>
        <taxon>Oxalobacteraceae</taxon>
        <taxon>Telluria group</taxon>
        <taxon>Massilia</taxon>
    </lineage>
</organism>
<evidence type="ECO:0000313" key="3">
    <source>
        <dbReference type="Proteomes" id="UP000502415"/>
    </source>
</evidence>
<dbReference type="KEGG" id="mfy:HH212_21805"/>
<dbReference type="RefSeq" id="WP_170204419.1">
    <property type="nucleotide sequence ID" value="NZ_CP051685.1"/>
</dbReference>
<evidence type="ECO:0000256" key="1">
    <source>
        <dbReference type="SAM" id="MobiDB-lite"/>
    </source>
</evidence>
<dbReference type="Proteomes" id="UP000502415">
    <property type="component" value="Chromosome"/>
</dbReference>
<dbReference type="EMBL" id="CP051685">
    <property type="protein sequence ID" value="QJE02332.1"/>
    <property type="molecule type" value="Genomic_DNA"/>
</dbReference>